<dbReference type="InParanoid" id="A0A3Q7IW17"/>
<dbReference type="InterPro" id="IPR012337">
    <property type="entry name" value="RNaseH-like_sf"/>
</dbReference>
<sequence>MVLPTVLSDRDKIFLSKFWPTQWKQWLPAAEWWYNTNFHTGLRYTPFEALYGCSPPQLSIGTLLETVVQAAEDASELPYTNDDGQFLVKPVAILQRQMVKRNYVAAVRVLVQWSNLPPEDATWEDYDF</sequence>
<reference evidence="1" key="1">
    <citation type="journal article" date="2012" name="Nature">
        <title>The tomato genome sequence provides insights into fleshy fruit evolution.</title>
        <authorList>
            <consortium name="Tomato Genome Consortium"/>
        </authorList>
    </citation>
    <scope>NUCLEOTIDE SEQUENCE [LARGE SCALE GENOMIC DNA]</scope>
    <source>
        <strain evidence="1">cv. Heinz 1706</strain>
    </source>
</reference>
<protein>
    <recommendedName>
        <fullName evidence="3">Chromo domain-containing protein</fullName>
    </recommendedName>
</protein>
<keyword evidence="2" id="KW-1185">Reference proteome</keyword>
<dbReference type="EnsemblPlants" id="Solyc11g042525.1.1">
    <property type="protein sequence ID" value="Solyc11g042525.1.1"/>
    <property type="gene ID" value="Solyc11g042525.1"/>
</dbReference>
<reference evidence="1" key="2">
    <citation type="submission" date="2019-01" db="UniProtKB">
        <authorList>
            <consortium name="EnsemblPlants"/>
        </authorList>
    </citation>
    <scope>IDENTIFICATION</scope>
    <source>
        <strain evidence="1">cv. Heinz 1706</strain>
    </source>
</reference>
<dbReference type="Gramene" id="Solyc11g042525.1.1">
    <property type="protein sequence ID" value="Solyc11g042525.1.1"/>
    <property type="gene ID" value="Solyc11g042525.1"/>
</dbReference>
<dbReference type="SUPFAM" id="SSF53098">
    <property type="entry name" value="Ribonuclease H-like"/>
    <property type="match status" value="1"/>
</dbReference>
<dbReference type="GO" id="GO:0003676">
    <property type="term" value="F:nucleic acid binding"/>
    <property type="evidence" value="ECO:0007669"/>
    <property type="project" value="InterPro"/>
</dbReference>
<dbReference type="Proteomes" id="UP000004994">
    <property type="component" value="Chromosome 11"/>
</dbReference>
<evidence type="ECO:0000313" key="2">
    <source>
        <dbReference type="Proteomes" id="UP000004994"/>
    </source>
</evidence>
<evidence type="ECO:0008006" key="3">
    <source>
        <dbReference type="Google" id="ProtNLM"/>
    </source>
</evidence>
<dbReference type="AlphaFoldDB" id="A0A3Q7IW17"/>
<dbReference type="InterPro" id="IPR016197">
    <property type="entry name" value="Chromo-like_dom_sf"/>
</dbReference>
<name>A0A3Q7IW17_SOLLC</name>
<evidence type="ECO:0000313" key="1">
    <source>
        <dbReference type="EnsemblPlants" id="Solyc11g042525.1.1"/>
    </source>
</evidence>
<organism evidence="1">
    <name type="scientific">Solanum lycopersicum</name>
    <name type="common">Tomato</name>
    <name type="synonym">Lycopersicon esculentum</name>
    <dbReference type="NCBI Taxonomy" id="4081"/>
    <lineage>
        <taxon>Eukaryota</taxon>
        <taxon>Viridiplantae</taxon>
        <taxon>Streptophyta</taxon>
        <taxon>Embryophyta</taxon>
        <taxon>Tracheophyta</taxon>
        <taxon>Spermatophyta</taxon>
        <taxon>Magnoliopsida</taxon>
        <taxon>eudicotyledons</taxon>
        <taxon>Gunneridae</taxon>
        <taxon>Pentapetalae</taxon>
        <taxon>asterids</taxon>
        <taxon>lamiids</taxon>
        <taxon>Solanales</taxon>
        <taxon>Solanaceae</taxon>
        <taxon>Solanoideae</taxon>
        <taxon>Solaneae</taxon>
        <taxon>Solanum</taxon>
        <taxon>Solanum subgen. Lycopersicon</taxon>
    </lineage>
</organism>
<dbReference type="SUPFAM" id="SSF54160">
    <property type="entry name" value="Chromo domain-like"/>
    <property type="match status" value="1"/>
</dbReference>
<accession>A0A3Q7IW17</accession>
<dbReference type="InterPro" id="IPR036397">
    <property type="entry name" value="RNaseH_sf"/>
</dbReference>
<proteinExistence type="predicted"/>
<dbReference type="Gene3D" id="3.30.420.10">
    <property type="entry name" value="Ribonuclease H-like superfamily/Ribonuclease H"/>
    <property type="match status" value="1"/>
</dbReference>